<dbReference type="EMBL" id="CP032514">
    <property type="protein sequence ID" value="AYD88875.1"/>
    <property type="molecule type" value="Genomic_DNA"/>
</dbReference>
<gene>
    <name evidence="4" type="ORF">D5R93_00225</name>
</gene>
<reference evidence="4 5" key="1">
    <citation type="submission" date="2018-09" db="EMBL/GenBank/DDBJ databases">
        <authorList>
            <person name="Li J."/>
        </authorList>
    </citation>
    <scope>NUCLEOTIDE SEQUENCE [LARGE SCALE GENOMIC DNA]</scope>
    <source>
        <strain evidence="4 5">2129</strain>
    </source>
</reference>
<feature type="region of interest" description="Disordered" evidence="1">
    <location>
        <begin position="93"/>
        <end position="118"/>
    </location>
</feature>
<dbReference type="InterPro" id="IPR039374">
    <property type="entry name" value="SIP_fam"/>
</dbReference>
<dbReference type="PANTHER" id="PTHR30157">
    <property type="entry name" value="FERRIC REDUCTASE, NADPH-DEPENDENT"/>
    <property type="match status" value="1"/>
</dbReference>
<evidence type="ECO:0000313" key="4">
    <source>
        <dbReference type="EMBL" id="AYD88875.1"/>
    </source>
</evidence>
<name>A0ABM6Z185_9ACTO</name>
<organism evidence="4 5">
    <name type="scientific">Actinomyces lilanjuaniae</name>
    <dbReference type="NCBI Taxonomy" id="2321394"/>
    <lineage>
        <taxon>Bacteria</taxon>
        <taxon>Bacillati</taxon>
        <taxon>Actinomycetota</taxon>
        <taxon>Actinomycetes</taxon>
        <taxon>Actinomycetales</taxon>
        <taxon>Actinomycetaceae</taxon>
        <taxon>Actinomyces</taxon>
    </lineage>
</organism>
<dbReference type="PANTHER" id="PTHR30157:SF0">
    <property type="entry name" value="NADPH-DEPENDENT FERRIC-CHELATE REDUCTASE"/>
    <property type="match status" value="1"/>
</dbReference>
<accession>A0ABM6Z185</accession>
<dbReference type="Proteomes" id="UP000273001">
    <property type="component" value="Chromosome"/>
</dbReference>
<sequence length="316" mass="33586">MRRVTFTGPDLGDFADPGWDQRIKLVLPAPASGYEHLPTGEDWYSEWRALPQEHRPPIRTYTTRAVRPGAGAGRAEVNAEVDVDMVVHAAPPTLAGRQDSTVPSTQPGSASQDSTGWQAAVGPAARWVASAAVGSEVVLLGPDRGWAGEPGGVGFVPPPVTERFLLGGDETAAPAIARILEDLPTTARGVAVVELPTEADTAYLPTHPGIEVRAAGREGRPHGRALVEGVRAAAAELCPAGRSRRVEEVAVDTGLLWEVPRTARGGAALQRTTLYAWLAGEATAVRATRRHLVSDLGIDRRTVAFMGYWRQGRPEG</sequence>
<dbReference type="InterPro" id="IPR013113">
    <property type="entry name" value="SIP_FAD-bd"/>
</dbReference>
<dbReference type="Gene3D" id="2.40.30.10">
    <property type="entry name" value="Translation factors"/>
    <property type="match status" value="1"/>
</dbReference>
<dbReference type="CDD" id="cd06193">
    <property type="entry name" value="siderophore_interacting"/>
    <property type="match status" value="1"/>
</dbReference>
<proteinExistence type="predicted"/>
<evidence type="ECO:0000256" key="1">
    <source>
        <dbReference type="SAM" id="MobiDB-lite"/>
    </source>
</evidence>
<dbReference type="Pfam" id="PF04954">
    <property type="entry name" value="SIP"/>
    <property type="match status" value="1"/>
</dbReference>
<feature type="domain" description="SIP-like Rossmann fold" evidence="2">
    <location>
        <begin position="162"/>
        <end position="312"/>
    </location>
</feature>
<feature type="compositionally biased region" description="Polar residues" evidence="1">
    <location>
        <begin position="98"/>
        <end position="117"/>
    </location>
</feature>
<protein>
    <submittedName>
        <fullName evidence="4">Siderophore-interacting protein</fullName>
    </submittedName>
</protein>
<evidence type="ECO:0000313" key="5">
    <source>
        <dbReference type="Proteomes" id="UP000273001"/>
    </source>
</evidence>
<dbReference type="Gene3D" id="3.40.50.80">
    <property type="entry name" value="Nucleotide-binding domain of ferredoxin-NADP reductase (FNR) module"/>
    <property type="match status" value="1"/>
</dbReference>
<dbReference type="RefSeq" id="WP_120203063.1">
    <property type="nucleotide sequence ID" value="NZ_CP032514.1"/>
</dbReference>
<evidence type="ECO:0000259" key="2">
    <source>
        <dbReference type="Pfam" id="PF04954"/>
    </source>
</evidence>
<keyword evidence="5" id="KW-1185">Reference proteome</keyword>
<dbReference type="InterPro" id="IPR039261">
    <property type="entry name" value="FNR_nucleotide-bd"/>
</dbReference>
<dbReference type="Pfam" id="PF08021">
    <property type="entry name" value="FAD_binding_9"/>
    <property type="match status" value="1"/>
</dbReference>
<feature type="domain" description="Siderophore-interacting FAD-binding" evidence="3">
    <location>
        <begin position="1"/>
        <end position="144"/>
    </location>
</feature>
<dbReference type="InterPro" id="IPR007037">
    <property type="entry name" value="SIP_rossman_dom"/>
</dbReference>
<evidence type="ECO:0000259" key="3">
    <source>
        <dbReference type="Pfam" id="PF08021"/>
    </source>
</evidence>